<feature type="compositionally biased region" description="Polar residues" evidence="1">
    <location>
        <begin position="311"/>
        <end position="324"/>
    </location>
</feature>
<organism evidence="2 3">
    <name type="scientific">Pythium oligandrum</name>
    <name type="common">Mycoparasitic fungus</name>
    <dbReference type="NCBI Taxonomy" id="41045"/>
    <lineage>
        <taxon>Eukaryota</taxon>
        <taxon>Sar</taxon>
        <taxon>Stramenopiles</taxon>
        <taxon>Oomycota</taxon>
        <taxon>Peronosporomycetes</taxon>
        <taxon>Pythiales</taxon>
        <taxon>Pythiaceae</taxon>
        <taxon>Pythium</taxon>
    </lineage>
</organism>
<protein>
    <recommendedName>
        <fullName evidence="4">DASH complex subunit ASK1</fullName>
    </recommendedName>
</protein>
<keyword evidence="3" id="KW-1185">Reference proteome</keyword>
<feature type="region of interest" description="Disordered" evidence="1">
    <location>
        <begin position="62"/>
        <end position="118"/>
    </location>
</feature>
<accession>A0A8K1CMF8</accession>
<feature type="compositionally biased region" description="Polar residues" evidence="1">
    <location>
        <begin position="238"/>
        <end position="251"/>
    </location>
</feature>
<feature type="region of interest" description="Disordered" evidence="1">
    <location>
        <begin position="227"/>
        <end position="338"/>
    </location>
</feature>
<dbReference type="EMBL" id="SPLM01000036">
    <property type="protein sequence ID" value="TMW66232.1"/>
    <property type="molecule type" value="Genomic_DNA"/>
</dbReference>
<sequence>MEEDAQQRITFLLQEIDANICAAHRSATQICTTVRRHHQILRQIHDAAQVWRPLFDSFTVQPAASRRPPTTPAPSVSRPRPSTIARETDEIDHATRSLTFSDEEIESESPMEDEDAFKTTTLKKVVNDSVNESLSMSINSERLPAMSRTPYMKAPSSRYKKAPPSTSVVSEQNTNWTPAMSSPPRTDLLTTQQQGNRHIGTPPSAISSIAPASPGINKNLMKMGAFEYTPPRKGRTPKATQAADNEEQSLMSPAMPTFATVGAPESVARTTARRADDEETKGESSLVSPGYRKRKRPGSPSPQRSPHRNESTPTRRPASSNVTPGSLRRKYSVTGDYATPIRPRRSEMTVESIKKASQDLLISESPMTPSFEMPSPLLRTQLKAMTPHTPLSNRLVGANLDVGTTTQETKIQDYDESLNSGEPVPEFQLSLFPTAFQRGIGAVQISTLYSKFQAPEDGTNPARNVDQLAEMLPDYGKERIEILLDTLVSRRLLRPFVVEGIMFWQIPA</sequence>
<dbReference type="InterPro" id="IPR013964">
    <property type="entry name" value="DASH_Ask1"/>
</dbReference>
<evidence type="ECO:0008006" key="4">
    <source>
        <dbReference type="Google" id="ProtNLM"/>
    </source>
</evidence>
<comment type="caution">
    <text evidence="2">The sequence shown here is derived from an EMBL/GenBank/DDBJ whole genome shotgun (WGS) entry which is preliminary data.</text>
</comment>
<proteinExistence type="predicted"/>
<feature type="region of interest" description="Disordered" evidence="1">
    <location>
        <begin position="150"/>
        <end position="185"/>
    </location>
</feature>
<dbReference type="AlphaFoldDB" id="A0A8K1CMF8"/>
<reference evidence="2" key="1">
    <citation type="submission" date="2019-03" db="EMBL/GenBank/DDBJ databases">
        <title>Long read genome sequence of the mycoparasitic Pythium oligandrum ATCC 38472 isolated from sugarbeet rhizosphere.</title>
        <authorList>
            <person name="Gaulin E."/>
        </authorList>
    </citation>
    <scope>NUCLEOTIDE SEQUENCE</scope>
    <source>
        <strain evidence="2">ATCC 38472_TT</strain>
    </source>
</reference>
<dbReference type="GO" id="GO:0008608">
    <property type="term" value="P:attachment of spindle microtubules to kinetochore"/>
    <property type="evidence" value="ECO:0007669"/>
    <property type="project" value="InterPro"/>
</dbReference>
<feature type="compositionally biased region" description="Acidic residues" evidence="1">
    <location>
        <begin position="101"/>
        <end position="115"/>
    </location>
</feature>
<gene>
    <name evidence="2" type="ORF">Poli38472_003997</name>
</gene>
<name>A0A8K1CMF8_PYTOL</name>
<feature type="compositionally biased region" description="Polar residues" evidence="1">
    <location>
        <begin position="164"/>
        <end position="185"/>
    </location>
</feature>
<evidence type="ECO:0000313" key="2">
    <source>
        <dbReference type="EMBL" id="TMW66232.1"/>
    </source>
</evidence>
<dbReference type="GO" id="GO:0072686">
    <property type="term" value="C:mitotic spindle"/>
    <property type="evidence" value="ECO:0007669"/>
    <property type="project" value="InterPro"/>
</dbReference>
<dbReference type="Pfam" id="PF08655">
    <property type="entry name" value="DASH_Ask1"/>
    <property type="match status" value="1"/>
</dbReference>
<dbReference type="GO" id="GO:0042729">
    <property type="term" value="C:DASH complex"/>
    <property type="evidence" value="ECO:0007669"/>
    <property type="project" value="InterPro"/>
</dbReference>
<dbReference type="OrthoDB" id="159965at2759"/>
<feature type="compositionally biased region" description="Basic and acidic residues" evidence="1">
    <location>
        <begin position="86"/>
        <end position="95"/>
    </location>
</feature>
<feature type="compositionally biased region" description="Low complexity" evidence="1">
    <location>
        <begin position="62"/>
        <end position="83"/>
    </location>
</feature>
<evidence type="ECO:0000256" key="1">
    <source>
        <dbReference type="SAM" id="MobiDB-lite"/>
    </source>
</evidence>
<dbReference type="Proteomes" id="UP000794436">
    <property type="component" value="Unassembled WGS sequence"/>
</dbReference>
<evidence type="ECO:0000313" key="3">
    <source>
        <dbReference type="Proteomes" id="UP000794436"/>
    </source>
</evidence>